<feature type="compositionally biased region" description="Basic residues" evidence="1">
    <location>
        <begin position="172"/>
        <end position="189"/>
    </location>
</feature>
<evidence type="ECO:0000256" key="1">
    <source>
        <dbReference type="SAM" id="MobiDB-lite"/>
    </source>
</evidence>
<feature type="compositionally biased region" description="Basic and acidic residues" evidence="1">
    <location>
        <begin position="159"/>
        <end position="171"/>
    </location>
</feature>
<gene>
    <name evidence="2" type="ORF">L873DRAFT_1812004</name>
</gene>
<dbReference type="AlphaFoldDB" id="A0A3N4JHS2"/>
<proteinExistence type="predicted"/>
<organism evidence="2 3">
    <name type="scientific">Choiromyces venosus 120613-1</name>
    <dbReference type="NCBI Taxonomy" id="1336337"/>
    <lineage>
        <taxon>Eukaryota</taxon>
        <taxon>Fungi</taxon>
        <taxon>Dikarya</taxon>
        <taxon>Ascomycota</taxon>
        <taxon>Pezizomycotina</taxon>
        <taxon>Pezizomycetes</taxon>
        <taxon>Pezizales</taxon>
        <taxon>Tuberaceae</taxon>
        <taxon>Choiromyces</taxon>
    </lineage>
</organism>
<evidence type="ECO:0000313" key="2">
    <source>
        <dbReference type="EMBL" id="RPA95940.1"/>
    </source>
</evidence>
<feature type="compositionally biased region" description="Polar residues" evidence="1">
    <location>
        <begin position="143"/>
        <end position="158"/>
    </location>
</feature>
<dbReference type="Proteomes" id="UP000276215">
    <property type="component" value="Unassembled WGS sequence"/>
</dbReference>
<evidence type="ECO:0000313" key="3">
    <source>
        <dbReference type="Proteomes" id="UP000276215"/>
    </source>
</evidence>
<sequence>MCKRGKGNVRDHFRRLQQGQMTENQDNKMGLMGHKILHVQKQIMIATMTMMEQISRSTSTCTTEAGVGCSRSAKGTRRVLLLAKSSTSIAKSWRRNQQVEKLVEIEFRSVMHVIIIAIHRHHHHHHNRRKKHPPFTWKKNLKTTRSNHVTVESILQDNTSRKFPDRSEKSKNKNKRNQHRRKKEGSKYS</sequence>
<dbReference type="EMBL" id="ML120419">
    <property type="protein sequence ID" value="RPA95940.1"/>
    <property type="molecule type" value="Genomic_DNA"/>
</dbReference>
<feature type="region of interest" description="Disordered" evidence="1">
    <location>
        <begin position="120"/>
        <end position="189"/>
    </location>
</feature>
<protein>
    <submittedName>
        <fullName evidence="2">Uncharacterized protein</fullName>
    </submittedName>
</protein>
<name>A0A3N4JHS2_9PEZI</name>
<reference evidence="2 3" key="1">
    <citation type="journal article" date="2018" name="Nat. Ecol. Evol.">
        <title>Pezizomycetes genomes reveal the molecular basis of ectomycorrhizal truffle lifestyle.</title>
        <authorList>
            <person name="Murat C."/>
            <person name="Payen T."/>
            <person name="Noel B."/>
            <person name="Kuo A."/>
            <person name="Morin E."/>
            <person name="Chen J."/>
            <person name="Kohler A."/>
            <person name="Krizsan K."/>
            <person name="Balestrini R."/>
            <person name="Da Silva C."/>
            <person name="Montanini B."/>
            <person name="Hainaut M."/>
            <person name="Levati E."/>
            <person name="Barry K.W."/>
            <person name="Belfiori B."/>
            <person name="Cichocki N."/>
            <person name="Clum A."/>
            <person name="Dockter R.B."/>
            <person name="Fauchery L."/>
            <person name="Guy J."/>
            <person name="Iotti M."/>
            <person name="Le Tacon F."/>
            <person name="Lindquist E.A."/>
            <person name="Lipzen A."/>
            <person name="Malagnac F."/>
            <person name="Mello A."/>
            <person name="Molinier V."/>
            <person name="Miyauchi S."/>
            <person name="Poulain J."/>
            <person name="Riccioni C."/>
            <person name="Rubini A."/>
            <person name="Sitrit Y."/>
            <person name="Splivallo R."/>
            <person name="Traeger S."/>
            <person name="Wang M."/>
            <person name="Zifcakova L."/>
            <person name="Wipf D."/>
            <person name="Zambonelli A."/>
            <person name="Paolocci F."/>
            <person name="Nowrousian M."/>
            <person name="Ottonello S."/>
            <person name="Baldrian P."/>
            <person name="Spatafora J.W."/>
            <person name="Henrissat B."/>
            <person name="Nagy L.G."/>
            <person name="Aury J.M."/>
            <person name="Wincker P."/>
            <person name="Grigoriev I.V."/>
            <person name="Bonfante P."/>
            <person name="Martin F.M."/>
        </authorList>
    </citation>
    <scope>NUCLEOTIDE SEQUENCE [LARGE SCALE GENOMIC DNA]</scope>
    <source>
        <strain evidence="2 3">120613-1</strain>
    </source>
</reference>
<keyword evidence="3" id="KW-1185">Reference proteome</keyword>
<feature type="compositionally biased region" description="Basic residues" evidence="1">
    <location>
        <begin position="120"/>
        <end position="133"/>
    </location>
</feature>
<accession>A0A3N4JHS2</accession>